<dbReference type="InterPro" id="IPR001539">
    <property type="entry name" value="Peptidase_U32"/>
</dbReference>
<evidence type="ECO:0000256" key="1">
    <source>
        <dbReference type="ARBA" id="ARBA00022670"/>
    </source>
</evidence>
<gene>
    <name evidence="5" type="ORF">ACJDUG_08870</name>
</gene>
<keyword evidence="2 5" id="KW-0378">Hydrolase</keyword>
<dbReference type="Gene3D" id="2.40.30.10">
    <property type="entry name" value="Translation factors"/>
    <property type="match status" value="1"/>
</dbReference>
<evidence type="ECO:0000256" key="3">
    <source>
        <dbReference type="ARBA" id="ARBA00038374"/>
    </source>
</evidence>
<evidence type="ECO:0000259" key="4">
    <source>
        <dbReference type="Pfam" id="PF16325"/>
    </source>
</evidence>
<reference evidence="5 6" key="1">
    <citation type="submission" date="2024-11" db="EMBL/GenBank/DDBJ databases">
        <authorList>
            <person name="Heng Y.C."/>
            <person name="Lim A.C.H."/>
            <person name="Lee J.K.Y."/>
            <person name="Kittelmann S."/>
        </authorList>
    </citation>
    <scope>NUCLEOTIDE SEQUENCE [LARGE SCALE GENOMIC DNA]</scope>
    <source>
        <strain evidence="5 6">WILCCON 0185</strain>
    </source>
</reference>
<dbReference type="Pfam" id="PF16325">
    <property type="entry name" value="Peptidase_U32_C"/>
    <property type="match status" value="1"/>
</dbReference>
<organism evidence="5 6">
    <name type="scientific">Candidatus Clostridium stratigraminis</name>
    <dbReference type="NCBI Taxonomy" id="3381661"/>
    <lineage>
        <taxon>Bacteria</taxon>
        <taxon>Bacillati</taxon>
        <taxon>Bacillota</taxon>
        <taxon>Clostridia</taxon>
        <taxon>Eubacteriales</taxon>
        <taxon>Clostridiaceae</taxon>
        <taxon>Clostridium</taxon>
    </lineage>
</organism>
<evidence type="ECO:0000313" key="5">
    <source>
        <dbReference type="EMBL" id="MFL0247083.1"/>
    </source>
</evidence>
<dbReference type="PROSITE" id="PS01276">
    <property type="entry name" value="PEPTIDASE_U32"/>
    <property type="match status" value="1"/>
</dbReference>
<keyword evidence="1" id="KW-0645">Protease</keyword>
<dbReference type="InterPro" id="IPR051454">
    <property type="entry name" value="RNA/ubiquinone_mod_enzymes"/>
</dbReference>
<dbReference type="GO" id="GO:0016787">
    <property type="term" value="F:hydrolase activity"/>
    <property type="evidence" value="ECO:0007669"/>
    <property type="project" value="UniProtKB-KW"/>
</dbReference>
<dbReference type="PANTHER" id="PTHR30217:SF6">
    <property type="entry name" value="TRNA HYDROXYLATION PROTEIN P"/>
    <property type="match status" value="1"/>
</dbReference>
<dbReference type="RefSeq" id="WP_406769531.1">
    <property type="nucleotide sequence ID" value="NZ_JBJHZZ010000004.1"/>
</dbReference>
<evidence type="ECO:0000313" key="6">
    <source>
        <dbReference type="Proteomes" id="UP001623591"/>
    </source>
</evidence>
<accession>A0ABW8T3N2</accession>
<name>A0ABW8T3N2_9CLOT</name>
<protein>
    <submittedName>
        <fullName evidence="5">U32 family peptidase</fullName>
        <ecNumber evidence="5">3.4.-.-</ecNumber>
    </submittedName>
</protein>
<comment type="similarity">
    <text evidence="3">Belongs to the peptidase U32 family.</text>
</comment>
<feature type="domain" description="Peptidase family U32 C-terminal" evidence="4">
    <location>
        <begin position="320"/>
        <end position="401"/>
    </location>
</feature>
<comment type="caution">
    <text evidence="5">The sequence shown here is derived from an EMBL/GenBank/DDBJ whole genome shotgun (WGS) entry which is preliminary data.</text>
</comment>
<dbReference type="InterPro" id="IPR032525">
    <property type="entry name" value="Peptidase_U32_C"/>
</dbReference>
<sequence>MNKPELLAPAGNLEKLKTAINFGADAVYMGGSKLNLRAFADNFNNDELKKGIEYAHERSKKVYVTLNVFPHNEDLEGLDEYLEELYKLNVDAVIVSDPGIIMTAKEVVPDLELHLSTQANNVNWKAASFWHKQGIKRIVLARELSLEQIKEIRSKLPDTCELEAFVHGSMCMSYSGRCLLSNYMTGRDANRGECAQPCRYKYYLMEEKRPGEYYEVFEDDKGTYIMNSKDLCMIEHIPELMKSGITSFKIEGRMKSSFYVASVVKAYREAIDSYLENSKEYVFQDKWMTNLKMASHREYHTGFYFGEKNKQVYGSSSYIRTHDIVGIVKEYNKDTNIAVIEQRNKVFDGDKVEIMRPKGDNIEITLDDMKDVDGSKIESAPRAQMLFTIMTKEVLKEDDMLIKAKEVKALNGL</sequence>
<keyword evidence="6" id="KW-1185">Reference proteome</keyword>
<dbReference type="Pfam" id="PF01136">
    <property type="entry name" value="Peptidase_U32"/>
    <property type="match status" value="1"/>
</dbReference>
<proteinExistence type="inferred from homology"/>
<dbReference type="Proteomes" id="UP001623591">
    <property type="component" value="Unassembled WGS sequence"/>
</dbReference>
<dbReference type="PANTHER" id="PTHR30217">
    <property type="entry name" value="PEPTIDASE U32 FAMILY"/>
    <property type="match status" value="1"/>
</dbReference>
<dbReference type="EMBL" id="JBJHZZ010000004">
    <property type="protein sequence ID" value="MFL0247083.1"/>
    <property type="molecule type" value="Genomic_DNA"/>
</dbReference>
<evidence type="ECO:0000256" key="2">
    <source>
        <dbReference type="ARBA" id="ARBA00022801"/>
    </source>
</evidence>
<dbReference type="EC" id="3.4.-.-" evidence="5"/>